<evidence type="ECO:0000313" key="3">
    <source>
        <dbReference type="Proteomes" id="UP000675781"/>
    </source>
</evidence>
<dbReference type="EMBL" id="JAGSOG010000003">
    <property type="protein sequence ID" value="MBR7831829.1"/>
    <property type="molecule type" value="Genomic_DNA"/>
</dbReference>
<sequence>MGNLDFNNHAGFSWYCILLAVSGVLLLGLSVLPGLNVAGRVLNLLFGLGFLGYGCYLIFLFHGGQYLVFFQAFIVPVLLLINSIRGVRSANLHRRARSRQKKRAVTYERDLVREQAAVQAALAQAHAAHSMASQAQPAVSADGQSADA</sequence>
<feature type="transmembrane region" description="Helical" evidence="1">
    <location>
        <begin position="44"/>
        <end position="62"/>
    </location>
</feature>
<evidence type="ECO:0000313" key="2">
    <source>
        <dbReference type="EMBL" id="MBR7831829.1"/>
    </source>
</evidence>
<dbReference type="RefSeq" id="WP_212526363.1">
    <property type="nucleotide sequence ID" value="NZ_JAGSOG010000003.1"/>
</dbReference>
<comment type="caution">
    <text evidence="2">The sequence shown here is derived from an EMBL/GenBank/DDBJ whole genome shotgun (WGS) entry which is preliminary data.</text>
</comment>
<keyword evidence="1" id="KW-0812">Transmembrane</keyword>
<protein>
    <submittedName>
        <fullName evidence="2">Uncharacterized protein</fullName>
    </submittedName>
</protein>
<proteinExistence type="predicted"/>
<dbReference type="Proteomes" id="UP000675781">
    <property type="component" value="Unassembled WGS sequence"/>
</dbReference>
<accession>A0A941EQD4</accession>
<keyword evidence="1" id="KW-1133">Transmembrane helix</keyword>
<reference evidence="2" key="1">
    <citation type="submission" date="2021-04" db="EMBL/GenBank/DDBJ databases">
        <title>Genome based classification of Actinospica acidithermotolerans sp. nov., an actinobacterium isolated from an Indonesian hot spring.</title>
        <authorList>
            <person name="Kusuma A.B."/>
            <person name="Putra K.E."/>
            <person name="Nafisah S."/>
            <person name="Loh J."/>
            <person name="Nouioui I."/>
            <person name="Goodfellow M."/>
        </authorList>
    </citation>
    <scope>NUCLEOTIDE SEQUENCE</scope>
    <source>
        <strain evidence="2">CSCA 57</strain>
    </source>
</reference>
<name>A0A941EQD4_9ACTN</name>
<dbReference type="AlphaFoldDB" id="A0A941EQD4"/>
<organism evidence="2 3">
    <name type="scientific">Actinospica durhamensis</name>
    <dbReference type="NCBI Taxonomy" id="1508375"/>
    <lineage>
        <taxon>Bacteria</taxon>
        <taxon>Bacillati</taxon>
        <taxon>Actinomycetota</taxon>
        <taxon>Actinomycetes</taxon>
        <taxon>Catenulisporales</taxon>
        <taxon>Actinospicaceae</taxon>
        <taxon>Actinospica</taxon>
    </lineage>
</organism>
<feature type="transmembrane region" description="Helical" evidence="1">
    <location>
        <begin position="12"/>
        <end position="32"/>
    </location>
</feature>
<keyword evidence="1" id="KW-0472">Membrane</keyword>
<keyword evidence="3" id="KW-1185">Reference proteome</keyword>
<feature type="transmembrane region" description="Helical" evidence="1">
    <location>
        <begin position="68"/>
        <end position="87"/>
    </location>
</feature>
<evidence type="ECO:0000256" key="1">
    <source>
        <dbReference type="SAM" id="Phobius"/>
    </source>
</evidence>
<gene>
    <name evidence="2" type="ORF">KDL01_01070</name>
</gene>